<evidence type="ECO:0000313" key="12">
    <source>
        <dbReference type="Proteomes" id="UP000749559"/>
    </source>
</evidence>
<keyword evidence="12" id="KW-1185">Reference proteome</keyword>
<comment type="caution">
    <text evidence="11">The sequence shown here is derived from an EMBL/GenBank/DDBJ whole genome shotgun (WGS) entry which is preliminary data.</text>
</comment>
<dbReference type="Pfam" id="PF01762">
    <property type="entry name" value="Galactosyl_T"/>
    <property type="match status" value="1"/>
</dbReference>
<evidence type="ECO:0000313" key="11">
    <source>
        <dbReference type="EMBL" id="CAH1799484.1"/>
    </source>
</evidence>
<dbReference type="GO" id="GO:0006493">
    <property type="term" value="P:protein O-linked glycosylation"/>
    <property type="evidence" value="ECO:0007669"/>
    <property type="project" value="TreeGrafter"/>
</dbReference>
<keyword evidence="5" id="KW-0812">Transmembrane</keyword>
<evidence type="ECO:0000256" key="6">
    <source>
        <dbReference type="ARBA" id="ARBA00022968"/>
    </source>
</evidence>
<dbReference type="OrthoDB" id="2139606at2759"/>
<keyword evidence="4" id="KW-0808">Transferase</keyword>
<keyword evidence="3 10" id="KW-0328">Glycosyltransferase</keyword>
<protein>
    <recommendedName>
        <fullName evidence="10">Hexosyltransferase</fullName>
        <ecNumber evidence="10">2.4.1.-</ecNumber>
    </recommendedName>
</protein>
<dbReference type="InterPro" id="IPR002659">
    <property type="entry name" value="Glyco_trans_31"/>
</dbReference>
<sequence>MMPRNTLFLIIFISLCVFISLFSVYQFNLIDKVSVKGSKRMIKNNLLTLKSNMGLKPKDDSRPTTCEELTRKLPKTVQKQNHLQPVEFFNLSYNNDAYLDEIRYIHSPKDLCKRKSEEEKLILVLIISDTLDSGYIFRRAIRASWANITEHNGWSIRTAFILGKSLNADRMTNISHESQQYRDIIQGSFGDGYYNFTDKTMTGYRWAQQFCQHASLIMRVTQDVVVNIPQLQIWGELFHKENKTRIYLGQIYSNVRHHRGGKYMFKCPIKWPNQIYPPYAAGAGYAVSMDLAIDLNAMFCRTPFVFPDDNYIGEMVAALDIQPYPSINFQ</sequence>
<dbReference type="Proteomes" id="UP000749559">
    <property type="component" value="Unassembled WGS sequence"/>
</dbReference>
<evidence type="ECO:0000256" key="1">
    <source>
        <dbReference type="ARBA" id="ARBA00004323"/>
    </source>
</evidence>
<dbReference type="GO" id="GO:0016758">
    <property type="term" value="F:hexosyltransferase activity"/>
    <property type="evidence" value="ECO:0007669"/>
    <property type="project" value="InterPro"/>
</dbReference>
<dbReference type="PANTHER" id="PTHR11214">
    <property type="entry name" value="BETA-1,3-N-ACETYLGLUCOSAMINYLTRANSFERASE"/>
    <property type="match status" value="1"/>
</dbReference>
<proteinExistence type="inferred from homology"/>
<dbReference type="GO" id="GO:0000139">
    <property type="term" value="C:Golgi membrane"/>
    <property type="evidence" value="ECO:0007669"/>
    <property type="project" value="UniProtKB-SubCell"/>
</dbReference>
<keyword evidence="8 10" id="KW-0333">Golgi apparatus</keyword>
<feature type="non-terminal residue" evidence="11">
    <location>
        <position position="330"/>
    </location>
</feature>
<dbReference type="PANTHER" id="PTHR11214:SF314">
    <property type="entry name" value="HEXOSYLTRANSFERASE"/>
    <property type="match status" value="1"/>
</dbReference>
<keyword evidence="9" id="KW-0472">Membrane</keyword>
<reference evidence="11" key="1">
    <citation type="submission" date="2022-03" db="EMBL/GenBank/DDBJ databases">
        <authorList>
            <person name="Martin C."/>
        </authorList>
    </citation>
    <scope>NUCLEOTIDE SEQUENCE</scope>
</reference>
<comment type="similarity">
    <text evidence="2 10">Belongs to the glycosyltransferase 31 family.</text>
</comment>
<evidence type="ECO:0000256" key="7">
    <source>
        <dbReference type="ARBA" id="ARBA00022989"/>
    </source>
</evidence>
<evidence type="ECO:0000256" key="5">
    <source>
        <dbReference type="ARBA" id="ARBA00022692"/>
    </source>
</evidence>
<comment type="subcellular location">
    <subcellularLocation>
        <location evidence="1 10">Golgi apparatus membrane</location>
        <topology evidence="1 10">Single-pass type II membrane protein</topology>
    </subcellularLocation>
</comment>
<evidence type="ECO:0000256" key="4">
    <source>
        <dbReference type="ARBA" id="ARBA00022679"/>
    </source>
</evidence>
<accession>A0A8J1TBF3</accession>
<dbReference type="EMBL" id="CAIIXF020000011">
    <property type="protein sequence ID" value="CAH1799484.1"/>
    <property type="molecule type" value="Genomic_DNA"/>
</dbReference>
<organism evidence="11 12">
    <name type="scientific">Owenia fusiformis</name>
    <name type="common">Polychaete worm</name>
    <dbReference type="NCBI Taxonomy" id="6347"/>
    <lineage>
        <taxon>Eukaryota</taxon>
        <taxon>Metazoa</taxon>
        <taxon>Spiralia</taxon>
        <taxon>Lophotrochozoa</taxon>
        <taxon>Annelida</taxon>
        <taxon>Polychaeta</taxon>
        <taxon>Sedentaria</taxon>
        <taxon>Canalipalpata</taxon>
        <taxon>Sabellida</taxon>
        <taxon>Oweniida</taxon>
        <taxon>Oweniidae</taxon>
        <taxon>Owenia</taxon>
    </lineage>
</organism>
<evidence type="ECO:0000256" key="8">
    <source>
        <dbReference type="ARBA" id="ARBA00023034"/>
    </source>
</evidence>
<dbReference type="AlphaFoldDB" id="A0A8J1TBF3"/>
<dbReference type="EC" id="2.4.1.-" evidence="10"/>
<evidence type="ECO:0000256" key="10">
    <source>
        <dbReference type="RuleBase" id="RU363063"/>
    </source>
</evidence>
<evidence type="ECO:0000256" key="3">
    <source>
        <dbReference type="ARBA" id="ARBA00022676"/>
    </source>
</evidence>
<name>A0A8J1TBF3_OWEFU</name>
<dbReference type="Gene3D" id="3.90.550.50">
    <property type="match status" value="1"/>
</dbReference>
<keyword evidence="6" id="KW-0735">Signal-anchor</keyword>
<keyword evidence="7" id="KW-1133">Transmembrane helix</keyword>
<evidence type="ECO:0000256" key="9">
    <source>
        <dbReference type="ARBA" id="ARBA00023136"/>
    </source>
</evidence>
<gene>
    <name evidence="11" type="ORF">OFUS_LOCUS23493</name>
</gene>
<evidence type="ECO:0000256" key="2">
    <source>
        <dbReference type="ARBA" id="ARBA00008661"/>
    </source>
</evidence>